<keyword evidence="3" id="KW-0560">Oxidoreductase</keyword>
<dbReference type="PROSITE" id="PS51014">
    <property type="entry name" value="COBK_CBIJ"/>
    <property type="match status" value="1"/>
</dbReference>
<evidence type="ECO:0000256" key="2">
    <source>
        <dbReference type="ARBA" id="ARBA00022573"/>
    </source>
</evidence>
<sequence length="259" mass="29744">MIGVVLGTSEGKKILQRLNEFTEDIFVSTATKYGGELLEEYKYKILNTSPLDTLGFADVIKKNHIELIIDSSHPYAVDASKNIMKACKKSNILYYRYERPSIMCEFKDDKNIVLVKNYDELEEELRVIKGNILNTTGSKNIDKIINMKLKNRVIHRVLPSSAVIKKCIDLGVKIDDLIGIKGPTSYELNKAFIKEYDAKAMIMKDSGIAGGTYEKLKAVIDMNIQGFVIDRENIYYENKFTDIDKLINEIRREKYEKYK</sequence>
<dbReference type="NCBIfam" id="NF005970">
    <property type="entry name" value="PRK08057.1-4"/>
    <property type="match status" value="1"/>
</dbReference>
<dbReference type="OrthoDB" id="9780707at2"/>
<keyword evidence="2" id="KW-0169">Cobalamin biosynthesis</keyword>
<dbReference type="NCBIfam" id="TIGR00715">
    <property type="entry name" value="precor6x_red"/>
    <property type="match status" value="1"/>
</dbReference>
<dbReference type="GO" id="GO:0009236">
    <property type="term" value="P:cobalamin biosynthetic process"/>
    <property type="evidence" value="ECO:0007669"/>
    <property type="project" value="UniProtKB-UniPathway"/>
</dbReference>
<evidence type="ECO:0000313" key="5">
    <source>
        <dbReference type="Proteomes" id="UP000030012"/>
    </source>
</evidence>
<comment type="pathway">
    <text evidence="1">Cofactor biosynthesis; adenosylcobalamin biosynthesis.</text>
</comment>
<dbReference type="GO" id="GO:0016994">
    <property type="term" value="F:precorrin-6A reductase activity"/>
    <property type="evidence" value="ECO:0007669"/>
    <property type="project" value="InterPro"/>
</dbReference>
<name>A0A0A0ICW8_CLONO</name>
<dbReference type="Pfam" id="PF02571">
    <property type="entry name" value="CbiJ"/>
    <property type="match status" value="1"/>
</dbReference>
<dbReference type="UniPathway" id="UPA00148"/>
<organism evidence="4 5">
    <name type="scientific">Clostridium novyi A str. 4552</name>
    <dbReference type="NCBI Taxonomy" id="1444289"/>
    <lineage>
        <taxon>Bacteria</taxon>
        <taxon>Bacillati</taxon>
        <taxon>Bacillota</taxon>
        <taxon>Clostridia</taxon>
        <taxon>Eubacteriales</taxon>
        <taxon>Clostridiaceae</taxon>
        <taxon>Clostridium</taxon>
    </lineage>
</organism>
<evidence type="ECO:0000313" key="4">
    <source>
        <dbReference type="EMBL" id="KGM98388.1"/>
    </source>
</evidence>
<reference evidence="4 5" key="1">
    <citation type="submission" date="2014-01" db="EMBL/GenBank/DDBJ databases">
        <title>Plasmidome dynamics in the species complex Clostridium novyi sensu lato converts strains of independent lineages into distinctly different pathogens.</title>
        <authorList>
            <person name="Skarin H."/>
            <person name="Segerman B."/>
        </authorList>
    </citation>
    <scope>NUCLEOTIDE SEQUENCE [LARGE SCALE GENOMIC DNA]</scope>
    <source>
        <strain evidence="4 5">4552</strain>
    </source>
</reference>
<dbReference type="AlphaFoldDB" id="A0A0A0ICW8"/>
<dbReference type="PANTHER" id="PTHR36925">
    <property type="entry name" value="COBALT-PRECORRIN-6A REDUCTASE"/>
    <property type="match status" value="1"/>
</dbReference>
<evidence type="ECO:0000256" key="1">
    <source>
        <dbReference type="ARBA" id="ARBA00004953"/>
    </source>
</evidence>
<protein>
    <submittedName>
        <fullName evidence="4">Cobalt-precorrin-6X reductase</fullName>
    </submittedName>
</protein>
<comment type="caution">
    <text evidence="4">The sequence shown here is derived from an EMBL/GenBank/DDBJ whole genome shotgun (WGS) entry which is preliminary data.</text>
</comment>
<proteinExistence type="predicted"/>
<dbReference type="Proteomes" id="UP000030012">
    <property type="component" value="Unassembled WGS sequence"/>
</dbReference>
<dbReference type="InterPro" id="IPR003723">
    <property type="entry name" value="Precorrin-6x_reduct"/>
</dbReference>
<accession>A0A0A0ICW8</accession>
<evidence type="ECO:0000256" key="3">
    <source>
        <dbReference type="ARBA" id="ARBA00023002"/>
    </source>
</evidence>
<dbReference type="PANTHER" id="PTHR36925:SF1">
    <property type="entry name" value="COBALT-PRECORRIN-6A REDUCTASE"/>
    <property type="match status" value="1"/>
</dbReference>
<gene>
    <name evidence="4" type="ORF">Z968_00100</name>
</gene>
<dbReference type="EMBL" id="JENJ01000001">
    <property type="protein sequence ID" value="KGM98388.1"/>
    <property type="molecule type" value="Genomic_DNA"/>
</dbReference>
<dbReference type="RefSeq" id="WP_039251678.1">
    <property type="nucleotide sequence ID" value="NZ_JENJ01000001.1"/>
</dbReference>